<accession>A0A328P750</accession>
<protein>
    <recommendedName>
        <fullName evidence="5">Hemerythrin-like domain-containing protein</fullName>
    </recommendedName>
</protein>
<feature type="domain" description="Hemerythrin-like" evidence="5">
    <location>
        <begin position="12"/>
        <end position="120"/>
    </location>
</feature>
<dbReference type="CDD" id="cd12107">
    <property type="entry name" value="Hemerythrin"/>
    <property type="match status" value="1"/>
</dbReference>
<keyword evidence="7" id="KW-1185">Reference proteome</keyword>
<dbReference type="RefSeq" id="WP_111980687.1">
    <property type="nucleotide sequence ID" value="NZ_NFZS01000001.1"/>
</dbReference>
<dbReference type="InterPro" id="IPR016131">
    <property type="entry name" value="Haemerythrin_Fe_BS"/>
</dbReference>
<dbReference type="Pfam" id="PF01814">
    <property type="entry name" value="Hemerythrin"/>
    <property type="match status" value="1"/>
</dbReference>
<sequence length="156" mass="18030">MTKIEWQDDLDTGIEVIDNQHRRMVAMANAVCEAQRTGDQATIAEVLEELLDYTLSHFTFEEALMEDAGYAFVDAHKRVHQVYADRIEAYRGRFRAGEDIAEELRMMLIGWLFQHIRNDDWAYVDSVKRNILKLTGDTAEGGWLPTMLRRFFAGKG</sequence>
<dbReference type="AlphaFoldDB" id="A0A328P750"/>
<dbReference type="InterPro" id="IPR012312">
    <property type="entry name" value="Hemerythrin-like"/>
</dbReference>
<organism evidence="6 7">
    <name type="scientific">Dyella jiangningensis</name>
    <dbReference type="NCBI Taxonomy" id="1379159"/>
    <lineage>
        <taxon>Bacteria</taxon>
        <taxon>Pseudomonadati</taxon>
        <taxon>Pseudomonadota</taxon>
        <taxon>Gammaproteobacteria</taxon>
        <taxon>Lysobacterales</taxon>
        <taxon>Rhodanobacteraceae</taxon>
        <taxon>Dyella</taxon>
    </lineage>
</organism>
<keyword evidence="3" id="KW-0479">Metal-binding</keyword>
<evidence type="ECO:0000313" key="7">
    <source>
        <dbReference type="Proteomes" id="UP000248926"/>
    </source>
</evidence>
<dbReference type="PANTHER" id="PTHR37164:SF1">
    <property type="entry name" value="BACTERIOHEMERYTHRIN"/>
    <property type="match status" value="1"/>
</dbReference>
<reference evidence="6 7" key="1">
    <citation type="journal article" date="2018" name="Genet. Mol. Biol.">
        <title>The genome sequence of Dyella jiangningensis FCAV SCS01 from a lignocellulose-decomposing microbial consortium metagenome reveals potential for biotechnological applications.</title>
        <authorList>
            <person name="Desiderato J.G."/>
            <person name="Alvarenga D.O."/>
            <person name="Constancio M.T.L."/>
            <person name="Alves L.M.C."/>
            <person name="Varani A.M."/>
        </authorList>
    </citation>
    <scope>NUCLEOTIDE SEQUENCE [LARGE SCALE GENOMIC DNA]</scope>
    <source>
        <strain evidence="6 7">FCAV SCS01</strain>
    </source>
</reference>
<dbReference type="PANTHER" id="PTHR37164">
    <property type="entry name" value="BACTERIOHEMERYTHRIN"/>
    <property type="match status" value="1"/>
</dbReference>
<dbReference type="SUPFAM" id="SSF47188">
    <property type="entry name" value="Hemerythrin-like"/>
    <property type="match status" value="1"/>
</dbReference>
<name>A0A328P750_9GAMM</name>
<dbReference type="GO" id="GO:0005344">
    <property type="term" value="F:oxygen carrier activity"/>
    <property type="evidence" value="ECO:0007669"/>
    <property type="project" value="UniProtKB-KW"/>
</dbReference>
<keyword evidence="4" id="KW-0408">Iron</keyword>
<gene>
    <name evidence="6" type="ORF">CA260_01415</name>
</gene>
<dbReference type="PROSITE" id="PS00550">
    <property type="entry name" value="HEMERYTHRINS"/>
    <property type="match status" value="1"/>
</dbReference>
<dbReference type="Gene3D" id="1.20.120.50">
    <property type="entry name" value="Hemerythrin-like"/>
    <property type="match status" value="1"/>
</dbReference>
<evidence type="ECO:0000256" key="2">
    <source>
        <dbReference type="ARBA" id="ARBA00022621"/>
    </source>
</evidence>
<comment type="similarity">
    <text evidence="1">Belongs to the hemerythrin family.</text>
</comment>
<dbReference type="OrthoDB" id="1122424at2"/>
<dbReference type="Proteomes" id="UP000248926">
    <property type="component" value="Unassembled WGS sequence"/>
</dbReference>
<dbReference type="InterPro" id="IPR012827">
    <property type="entry name" value="Hemerythrin_metal-bd"/>
</dbReference>
<dbReference type="NCBIfam" id="NF002007">
    <property type="entry name" value="PRK00808.1"/>
    <property type="match status" value="1"/>
</dbReference>
<comment type="caution">
    <text evidence="6">The sequence shown here is derived from an EMBL/GenBank/DDBJ whole genome shotgun (WGS) entry which is preliminary data.</text>
</comment>
<dbReference type="NCBIfam" id="TIGR02481">
    <property type="entry name" value="hemeryth_dom"/>
    <property type="match status" value="1"/>
</dbReference>
<dbReference type="InterPro" id="IPR050669">
    <property type="entry name" value="Hemerythrin"/>
</dbReference>
<dbReference type="GO" id="GO:0046872">
    <property type="term" value="F:metal ion binding"/>
    <property type="evidence" value="ECO:0007669"/>
    <property type="project" value="UniProtKB-KW"/>
</dbReference>
<evidence type="ECO:0000256" key="1">
    <source>
        <dbReference type="ARBA" id="ARBA00010587"/>
    </source>
</evidence>
<dbReference type="InterPro" id="IPR035938">
    <property type="entry name" value="Hemerythrin-like_sf"/>
</dbReference>
<evidence type="ECO:0000256" key="4">
    <source>
        <dbReference type="ARBA" id="ARBA00023004"/>
    </source>
</evidence>
<evidence type="ECO:0000256" key="3">
    <source>
        <dbReference type="ARBA" id="ARBA00022723"/>
    </source>
</evidence>
<evidence type="ECO:0000259" key="5">
    <source>
        <dbReference type="Pfam" id="PF01814"/>
    </source>
</evidence>
<dbReference type="NCBIfam" id="NF033749">
    <property type="entry name" value="bact_hemeryth"/>
    <property type="match status" value="1"/>
</dbReference>
<keyword evidence="2" id="KW-0561">Oxygen transport</keyword>
<evidence type="ECO:0000313" key="6">
    <source>
        <dbReference type="EMBL" id="RAO76612.1"/>
    </source>
</evidence>
<proteinExistence type="inferred from homology"/>
<keyword evidence="2" id="KW-0813">Transport</keyword>
<dbReference type="EMBL" id="NFZS01000001">
    <property type="protein sequence ID" value="RAO76612.1"/>
    <property type="molecule type" value="Genomic_DNA"/>
</dbReference>